<name>A0A2U9CK93_SCOMX</name>
<feature type="compositionally biased region" description="Basic and acidic residues" evidence="1">
    <location>
        <begin position="213"/>
        <end position="230"/>
    </location>
</feature>
<feature type="compositionally biased region" description="Basic and acidic residues" evidence="1">
    <location>
        <begin position="1"/>
        <end position="16"/>
    </location>
</feature>
<accession>A0A2U9CK93</accession>
<gene>
    <name evidence="2" type="ORF">SMAX5B_015948</name>
</gene>
<proteinExistence type="predicted"/>
<feature type="compositionally biased region" description="Basic and acidic residues" evidence="1">
    <location>
        <begin position="317"/>
        <end position="330"/>
    </location>
</feature>
<evidence type="ECO:0000313" key="2">
    <source>
        <dbReference type="EMBL" id="AWP16938.1"/>
    </source>
</evidence>
<evidence type="ECO:0000256" key="1">
    <source>
        <dbReference type="SAM" id="MobiDB-lite"/>
    </source>
</evidence>
<feature type="region of interest" description="Disordered" evidence="1">
    <location>
        <begin position="311"/>
        <end position="330"/>
    </location>
</feature>
<feature type="compositionally biased region" description="Polar residues" evidence="1">
    <location>
        <begin position="47"/>
        <end position="60"/>
    </location>
</feature>
<keyword evidence="3" id="KW-1185">Reference proteome</keyword>
<feature type="compositionally biased region" description="Low complexity" evidence="1">
    <location>
        <begin position="176"/>
        <end position="187"/>
    </location>
</feature>
<dbReference type="EMBL" id="CP026259">
    <property type="protein sequence ID" value="AWP16938.1"/>
    <property type="molecule type" value="Genomic_DNA"/>
</dbReference>
<feature type="region of interest" description="Disordered" evidence="1">
    <location>
        <begin position="1"/>
        <end position="295"/>
    </location>
</feature>
<dbReference type="Proteomes" id="UP000246464">
    <property type="component" value="Chromosome 17"/>
</dbReference>
<protein>
    <submittedName>
        <fullName evidence="2">Putative absent in melanoma 1 protein</fullName>
    </submittedName>
</protein>
<sequence length="330" mass="35588">METHLGEEWEGEKEGDVMEEGEEGFRADSPPVLAIPVTVIPEDDSAPSETLPPSGSSPVTAISLVLTAGEGQTNLPQSEEPETGTDSQKSPPREKRRSRESRVTRKTVNLPSKHKVFAHKVYVSPEPGLEGSGPAGEEHSGDSTSKISDPTEIKQLPSLQSNNHAELKEANREPFTTTDETLTDSNTPGLLGEEKADSEASDFDDTSAPSDMYKAKSKDLGSGIRGKETNKTISSKPGPKAATESRHTTASEAKTPSSAAGSKAKNVTTKAKGSTEGTKTLTDQTRARTGKKYLSERDLEVKDLCMYLEVPQKAGRKRDERIREHNQSCN</sequence>
<dbReference type="AlphaFoldDB" id="A0A2U9CK93"/>
<organism evidence="2 3">
    <name type="scientific">Scophthalmus maximus</name>
    <name type="common">Turbot</name>
    <name type="synonym">Psetta maxima</name>
    <dbReference type="NCBI Taxonomy" id="52904"/>
    <lineage>
        <taxon>Eukaryota</taxon>
        <taxon>Metazoa</taxon>
        <taxon>Chordata</taxon>
        <taxon>Craniata</taxon>
        <taxon>Vertebrata</taxon>
        <taxon>Euteleostomi</taxon>
        <taxon>Actinopterygii</taxon>
        <taxon>Neopterygii</taxon>
        <taxon>Teleostei</taxon>
        <taxon>Neoteleostei</taxon>
        <taxon>Acanthomorphata</taxon>
        <taxon>Carangaria</taxon>
        <taxon>Pleuronectiformes</taxon>
        <taxon>Pleuronectoidei</taxon>
        <taxon>Scophthalmidae</taxon>
        <taxon>Scophthalmus</taxon>
    </lineage>
</organism>
<reference evidence="2 3" key="1">
    <citation type="submission" date="2017-12" db="EMBL/GenBank/DDBJ databases">
        <title>Integrating genomic resources of turbot (Scophthalmus maximus) in depth evaluation of genetic and physical mapping variation across individuals.</title>
        <authorList>
            <person name="Martinez P."/>
        </authorList>
    </citation>
    <scope>NUCLEOTIDE SEQUENCE [LARGE SCALE GENOMIC DNA]</scope>
</reference>
<feature type="compositionally biased region" description="Polar residues" evidence="1">
    <location>
        <begin position="250"/>
        <end position="284"/>
    </location>
</feature>
<evidence type="ECO:0000313" key="3">
    <source>
        <dbReference type="Proteomes" id="UP000246464"/>
    </source>
</evidence>